<evidence type="ECO:0000259" key="1">
    <source>
        <dbReference type="Pfam" id="PF10276"/>
    </source>
</evidence>
<dbReference type="AlphaFoldDB" id="A0A255XQZ8"/>
<evidence type="ECO:0000313" key="2">
    <source>
        <dbReference type="EMBL" id="OYQ19399.1"/>
    </source>
</evidence>
<keyword evidence="2" id="KW-0479">Metal-binding</keyword>
<accession>A0A255XQZ8</accession>
<dbReference type="OrthoDB" id="7391570at2"/>
<evidence type="ECO:0000313" key="3">
    <source>
        <dbReference type="Proteomes" id="UP000216361"/>
    </source>
</evidence>
<protein>
    <submittedName>
        <fullName evidence="2">Zinc-finger domain-containing protein</fullName>
    </submittedName>
</protein>
<comment type="caution">
    <text evidence="2">The sequence shown here is derived from an EMBL/GenBank/DDBJ whole genome shotgun (WGS) entry which is preliminary data.</text>
</comment>
<sequence length="63" mass="6607">MTAAHKPVETILVDTTTVACDGDGAALGHPRVFLNIEAGGRVECPYCGREYVLKEGAKSHGGH</sequence>
<keyword evidence="3" id="KW-1185">Reference proteome</keyword>
<dbReference type="InterPro" id="IPR019401">
    <property type="entry name" value="Znf_CHCC"/>
</dbReference>
<dbReference type="RefSeq" id="WP_094408504.1">
    <property type="nucleotide sequence ID" value="NZ_BMJZ01000004.1"/>
</dbReference>
<name>A0A255XQZ8_9PROT</name>
<proteinExistence type="predicted"/>
<keyword evidence="2" id="KW-0862">Zinc</keyword>
<feature type="domain" description="Zinc finger CHCC-type" evidence="1">
    <location>
        <begin position="16"/>
        <end position="51"/>
    </location>
</feature>
<dbReference type="EMBL" id="NOXS01000031">
    <property type="protein sequence ID" value="OYQ19399.1"/>
    <property type="molecule type" value="Genomic_DNA"/>
</dbReference>
<keyword evidence="2" id="KW-0863">Zinc-finger</keyword>
<dbReference type="Gene3D" id="2.60.260.40">
    <property type="entry name" value="q5lls5 like domains"/>
    <property type="match status" value="1"/>
</dbReference>
<dbReference type="Pfam" id="PF10276">
    <property type="entry name" value="zf-CHCC"/>
    <property type="match status" value="1"/>
</dbReference>
<reference evidence="2 3" key="1">
    <citation type="submission" date="2017-07" db="EMBL/GenBank/DDBJ databases">
        <title>Elstera cyanobacteriorum sp. nov., a novel bacterium isolated from cyanobacterial aggregates in a eutrophic lake.</title>
        <authorList>
            <person name="Cai H."/>
        </authorList>
    </citation>
    <scope>NUCLEOTIDE SEQUENCE [LARGE SCALE GENOMIC DNA]</scope>
    <source>
        <strain evidence="2 3">TH019</strain>
    </source>
</reference>
<dbReference type="GO" id="GO:0008270">
    <property type="term" value="F:zinc ion binding"/>
    <property type="evidence" value="ECO:0007669"/>
    <property type="project" value="UniProtKB-KW"/>
</dbReference>
<organism evidence="2 3">
    <name type="scientific">Elstera cyanobacteriorum</name>
    <dbReference type="NCBI Taxonomy" id="2022747"/>
    <lineage>
        <taxon>Bacteria</taxon>
        <taxon>Pseudomonadati</taxon>
        <taxon>Pseudomonadota</taxon>
        <taxon>Alphaproteobacteria</taxon>
        <taxon>Rhodospirillales</taxon>
        <taxon>Rhodospirillaceae</taxon>
        <taxon>Elstera</taxon>
    </lineage>
</organism>
<gene>
    <name evidence="2" type="ORF">CHR90_08220</name>
</gene>
<dbReference type="Proteomes" id="UP000216361">
    <property type="component" value="Unassembled WGS sequence"/>
</dbReference>